<protein>
    <submittedName>
        <fullName evidence="1">Uncharacterized protein</fullName>
    </submittedName>
</protein>
<dbReference type="InterPro" id="IPR058009">
    <property type="entry name" value="TTP_Phage_16"/>
</dbReference>
<keyword evidence="2" id="KW-1185">Reference proteome</keyword>
<accession>A0A939FA64</accession>
<dbReference type="EMBL" id="JAFLRJ010000231">
    <property type="protein sequence ID" value="MBO0514783.1"/>
    <property type="molecule type" value="Genomic_DNA"/>
</dbReference>
<dbReference type="Pfam" id="PF25595">
    <property type="entry name" value="Phage_TTP_16"/>
    <property type="match status" value="1"/>
</dbReference>
<dbReference type="RefSeq" id="WP_206964586.1">
    <property type="nucleotide sequence ID" value="NZ_BAAAJJ010000002.1"/>
</dbReference>
<gene>
    <name evidence="1" type="ORF">J0695_23730</name>
</gene>
<dbReference type="AlphaFoldDB" id="A0A939FA64"/>
<evidence type="ECO:0000313" key="1">
    <source>
        <dbReference type="EMBL" id="MBO0514783.1"/>
    </source>
</evidence>
<comment type="caution">
    <text evidence="1">The sequence shown here is derived from an EMBL/GenBank/DDBJ whole genome shotgun (WGS) entry which is preliminary data.</text>
</comment>
<proteinExistence type="predicted"/>
<sequence length="166" mass="17804">MGTTQERYSRRGVSRFYFLKAIAAPNNVPTRAELGTTNGTDLSAFISDVEGFALENTAIDTPDMASSFTSNIPGENKADNSSFTFYEDKGSDTLEALLSQGVEGFVVILRKGDIQLTPASRSMEVFPVRVGSRSATYTAANEPAKFKVSFNITSEPAQDLAVPAAS</sequence>
<organism evidence="1 2">
    <name type="scientific">Streptomyces beijiangensis</name>
    <dbReference type="NCBI Taxonomy" id="163361"/>
    <lineage>
        <taxon>Bacteria</taxon>
        <taxon>Bacillati</taxon>
        <taxon>Actinomycetota</taxon>
        <taxon>Actinomycetes</taxon>
        <taxon>Kitasatosporales</taxon>
        <taxon>Streptomycetaceae</taxon>
        <taxon>Streptomyces</taxon>
    </lineage>
</organism>
<reference evidence="1" key="1">
    <citation type="submission" date="2021-03" db="EMBL/GenBank/DDBJ databases">
        <title>Streptomyces poriferae sp. nov., a novel marine sponge-derived Actinobacteria species with anti-MRSA activity.</title>
        <authorList>
            <person name="Sandoval-Powers M."/>
            <person name="Kralova S."/>
            <person name="Nguyen G.-S."/>
            <person name="Fawwal D."/>
            <person name="Degnes K."/>
            <person name="Klinkenberg G."/>
            <person name="Sletta H."/>
            <person name="Wentzel A."/>
            <person name="Liles M.R."/>
        </authorList>
    </citation>
    <scope>NUCLEOTIDE SEQUENCE</scope>
    <source>
        <strain evidence="1">DSM 41794</strain>
    </source>
</reference>
<name>A0A939FA64_9ACTN</name>
<dbReference type="Proteomes" id="UP000664167">
    <property type="component" value="Unassembled WGS sequence"/>
</dbReference>
<evidence type="ECO:0000313" key="2">
    <source>
        <dbReference type="Proteomes" id="UP000664167"/>
    </source>
</evidence>